<reference evidence="1" key="2">
    <citation type="submission" date="2021-03" db="UniProtKB">
        <authorList>
            <consortium name="EnsemblPlants"/>
        </authorList>
    </citation>
    <scope>IDENTIFICATION</scope>
</reference>
<evidence type="ECO:0000313" key="1">
    <source>
        <dbReference type="EnsemblPlants" id="AUR62034873-RA:cds"/>
    </source>
</evidence>
<name>A0A803MT82_CHEQI</name>
<dbReference type="EnsemblPlants" id="AUR62034873-RA">
    <property type="protein sequence ID" value="AUR62034873-RA:cds"/>
    <property type="gene ID" value="AUR62034873"/>
</dbReference>
<accession>A0A803MT82</accession>
<dbReference type="AlphaFoldDB" id="A0A803MT82"/>
<dbReference type="Proteomes" id="UP000596660">
    <property type="component" value="Unplaced"/>
</dbReference>
<evidence type="ECO:0000313" key="2">
    <source>
        <dbReference type="Proteomes" id="UP000596660"/>
    </source>
</evidence>
<proteinExistence type="predicted"/>
<keyword evidence="2" id="KW-1185">Reference proteome</keyword>
<organism evidence="1 2">
    <name type="scientific">Chenopodium quinoa</name>
    <name type="common">Quinoa</name>
    <dbReference type="NCBI Taxonomy" id="63459"/>
    <lineage>
        <taxon>Eukaryota</taxon>
        <taxon>Viridiplantae</taxon>
        <taxon>Streptophyta</taxon>
        <taxon>Embryophyta</taxon>
        <taxon>Tracheophyta</taxon>
        <taxon>Spermatophyta</taxon>
        <taxon>Magnoliopsida</taxon>
        <taxon>eudicotyledons</taxon>
        <taxon>Gunneridae</taxon>
        <taxon>Pentapetalae</taxon>
        <taxon>Caryophyllales</taxon>
        <taxon>Chenopodiaceae</taxon>
        <taxon>Chenopodioideae</taxon>
        <taxon>Atripliceae</taxon>
        <taxon>Chenopodium</taxon>
    </lineage>
</organism>
<protein>
    <submittedName>
        <fullName evidence="1">Uncharacterized protein</fullName>
    </submittedName>
</protein>
<reference evidence="1" key="1">
    <citation type="journal article" date="2017" name="Nature">
        <title>The genome of Chenopodium quinoa.</title>
        <authorList>
            <person name="Jarvis D.E."/>
            <person name="Ho Y.S."/>
            <person name="Lightfoot D.J."/>
            <person name="Schmoeckel S.M."/>
            <person name="Li B."/>
            <person name="Borm T.J.A."/>
            <person name="Ohyanagi H."/>
            <person name="Mineta K."/>
            <person name="Michell C.T."/>
            <person name="Saber N."/>
            <person name="Kharbatia N.M."/>
            <person name="Rupper R.R."/>
            <person name="Sharp A.R."/>
            <person name="Dally N."/>
            <person name="Boughton B.A."/>
            <person name="Woo Y.H."/>
            <person name="Gao G."/>
            <person name="Schijlen E.G.W.M."/>
            <person name="Guo X."/>
            <person name="Momin A.A."/>
            <person name="Negrao S."/>
            <person name="Al-Babili S."/>
            <person name="Gehring C."/>
            <person name="Roessner U."/>
            <person name="Jung C."/>
            <person name="Murphy K."/>
            <person name="Arold S.T."/>
            <person name="Gojobori T."/>
            <person name="van der Linden C.G."/>
            <person name="van Loo E.N."/>
            <person name="Jellen E.N."/>
            <person name="Maughan P.J."/>
            <person name="Tester M."/>
        </authorList>
    </citation>
    <scope>NUCLEOTIDE SEQUENCE [LARGE SCALE GENOMIC DNA]</scope>
    <source>
        <strain evidence="1">cv. PI 614886</strain>
    </source>
</reference>
<dbReference type="Gramene" id="AUR62034873-RA">
    <property type="protein sequence ID" value="AUR62034873-RA:cds"/>
    <property type="gene ID" value="AUR62034873"/>
</dbReference>
<sequence length="233" mass="26640">MRYQNHSPQSSSCEFTHVEVWTKNKAAESVKDSEIRQFIDKCLRHKSDRPKENDLLMDSFLADDDVSEISTTVGISAATVKTLRETVRDQMARLHGEKYDDTTSRSQVGNTSDSRIVELRVIRASAFLRENKDCFAWSHKDMTGIDPSIISHKLNIDPNHKPVKAKTFQLGDWVLSKAFQNTKNPADEKLVPPWEGPYEITQVIGIGAYRLTDQQGNPVPRSWNGTHLRKYYF</sequence>